<dbReference type="SUPFAM" id="SSF160443">
    <property type="entry name" value="SMR domain-like"/>
    <property type="match status" value="1"/>
</dbReference>
<accession>A0ABW2UBD9</accession>
<dbReference type="EMBL" id="JBHTEK010000001">
    <property type="protein sequence ID" value="MFC7669727.1"/>
    <property type="molecule type" value="Genomic_DNA"/>
</dbReference>
<dbReference type="InterPro" id="IPR036063">
    <property type="entry name" value="Smr_dom_sf"/>
</dbReference>
<feature type="compositionally biased region" description="Basic and acidic residues" evidence="1">
    <location>
        <begin position="1"/>
        <end position="13"/>
    </location>
</feature>
<organism evidence="3 4">
    <name type="scientific">Hymenobacter humi</name>
    <dbReference type="NCBI Taxonomy" id="1411620"/>
    <lineage>
        <taxon>Bacteria</taxon>
        <taxon>Pseudomonadati</taxon>
        <taxon>Bacteroidota</taxon>
        <taxon>Cytophagia</taxon>
        <taxon>Cytophagales</taxon>
        <taxon>Hymenobacteraceae</taxon>
        <taxon>Hymenobacter</taxon>
    </lineage>
</organism>
<protein>
    <submittedName>
        <fullName evidence="3">Smr/MutS family protein</fullName>
    </submittedName>
</protein>
<feature type="region of interest" description="Disordered" evidence="1">
    <location>
        <begin position="1"/>
        <end position="34"/>
    </location>
</feature>
<proteinExistence type="predicted"/>
<name>A0ABW2UBD9_9BACT</name>
<evidence type="ECO:0000313" key="4">
    <source>
        <dbReference type="Proteomes" id="UP001596513"/>
    </source>
</evidence>
<keyword evidence="4" id="KW-1185">Reference proteome</keyword>
<dbReference type="Pfam" id="PF01713">
    <property type="entry name" value="Smr"/>
    <property type="match status" value="1"/>
</dbReference>
<dbReference type="Proteomes" id="UP001596513">
    <property type="component" value="Unassembled WGS sequence"/>
</dbReference>
<dbReference type="Gene3D" id="3.30.1370.110">
    <property type="match status" value="1"/>
</dbReference>
<evidence type="ECO:0000256" key="1">
    <source>
        <dbReference type="SAM" id="MobiDB-lite"/>
    </source>
</evidence>
<dbReference type="InterPro" id="IPR002625">
    <property type="entry name" value="Smr_dom"/>
</dbReference>
<sequence>MGRAEIREREQAAKAKKSKLSGGSSGGGNGVNITDRMAGFSPTLDLRGERAEDALTKTMSFVDDAVMLGMPEIKFLHGRGNGVLRQVVRDYLRSQRAVASVGDEHADRGGDGVTIAVLK</sequence>
<dbReference type="PROSITE" id="PS50828">
    <property type="entry name" value="SMR"/>
    <property type="match status" value="1"/>
</dbReference>
<feature type="domain" description="Smr" evidence="2">
    <location>
        <begin position="44"/>
        <end position="119"/>
    </location>
</feature>
<reference evidence="4" key="1">
    <citation type="journal article" date="2019" name="Int. J. Syst. Evol. Microbiol.">
        <title>The Global Catalogue of Microorganisms (GCM) 10K type strain sequencing project: providing services to taxonomists for standard genome sequencing and annotation.</title>
        <authorList>
            <consortium name="The Broad Institute Genomics Platform"/>
            <consortium name="The Broad Institute Genome Sequencing Center for Infectious Disease"/>
            <person name="Wu L."/>
            <person name="Ma J."/>
        </authorList>
    </citation>
    <scope>NUCLEOTIDE SEQUENCE [LARGE SCALE GENOMIC DNA]</scope>
    <source>
        <strain evidence="4">JCM 19635</strain>
    </source>
</reference>
<dbReference type="RefSeq" id="WP_380205210.1">
    <property type="nucleotide sequence ID" value="NZ_JBHTEK010000001.1"/>
</dbReference>
<evidence type="ECO:0000259" key="2">
    <source>
        <dbReference type="PROSITE" id="PS50828"/>
    </source>
</evidence>
<comment type="caution">
    <text evidence="3">The sequence shown here is derived from an EMBL/GenBank/DDBJ whole genome shotgun (WGS) entry which is preliminary data.</text>
</comment>
<evidence type="ECO:0000313" key="3">
    <source>
        <dbReference type="EMBL" id="MFC7669727.1"/>
    </source>
</evidence>
<dbReference type="SMART" id="SM00463">
    <property type="entry name" value="SMR"/>
    <property type="match status" value="1"/>
</dbReference>
<gene>
    <name evidence="3" type="ORF">ACFQT0_21930</name>
</gene>